<organism evidence="3 4">
    <name type="scientific">Mariniblastus fucicola</name>
    <dbReference type="NCBI Taxonomy" id="980251"/>
    <lineage>
        <taxon>Bacteria</taxon>
        <taxon>Pseudomonadati</taxon>
        <taxon>Planctomycetota</taxon>
        <taxon>Planctomycetia</taxon>
        <taxon>Pirellulales</taxon>
        <taxon>Pirellulaceae</taxon>
        <taxon>Mariniblastus</taxon>
    </lineage>
</organism>
<dbReference type="KEGG" id="mff:MFFC18_37430"/>
<dbReference type="Pfam" id="PF13360">
    <property type="entry name" value="PQQ_2"/>
    <property type="match status" value="2"/>
</dbReference>
<evidence type="ECO:0000256" key="1">
    <source>
        <dbReference type="SAM" id="SignalP"/>
    </source>
</evidence>
<name>A0A5B9PEB2_9BACT</name>
<evidence type="ECO:0000259" key="2">
    <source>
        <dbReference type="Pfam" id="PF13360"/>
    </source>
</evidence>
<dbReference type="EMBL" id="CP042912">
    <property type="protein sequence ID" value="QEG23839.1"/>
    <property type="molecule type" value="Genomic_DNA"/>
</dbReference>
<evidence type="ECO:0000313" key="3">
    <source>
        <dbReference type="EMBL" id="QEG23839.1"/>
    </source>
</evidence>
<feature type="chain" id="PRO_5022974670" evidence="1">
    <location>
        <begin position="30"/>
        <end position="420"/>
    </location>
</feature>
<evidence type="ECO:0000313" key="4">
    <source>
        <dbReference type="Proteomes" id="UP000322214"/>
    </source>
</evidence>
<keyword evidence="4" id="KW-1185">Reference proteome</keyword>
<dbReference type="InterPro" id="IPR011047">
    <property type="entry name" value="Quinoprotein_ADH-like_sf"/>
</dbReference>
<dbReference type="InterPro" id="IPR018391">
    <property type="entry name" value="PQQ_b-propeller_rpt"/>
</dbReference>
<dbReference type="AlphaFoldDB" id="A0A5B9PEB2"/>
<dbReference type="SUPFAM" id="SSF50998">
    <property type="entry name" value="Quinoprotein alcohol dehydrogenase-like"/>
    <property type="match status" value="1"/>
</dbReference>
<dbReference type="PANTHER" id="PTHR34512:SF30">
    <property type="entry name" value="OUTER MEMBRANE PROTEIN ASSEMBLY FACTOR BAMB"/>
    <property type="match status" value="1"/>
</dbReference>
<keyword evidence="1" id="KW-0732">Signal</keyword>
<reference evidence="3 4" key="1">
    <citation type="submission" date="2019-08" db="EMBL/GenBank/DDBJ databases">
        <title>Deep-cultivation of Planctomycetes and their phenomic and genomic characterization uncovers novel biology.</title>
        <authorList>
            <person name="Wiegand S."/>
            <person name="Jogler M."/>
            <person name="Boedeker C."/>
            <person name="Pinto D."/>
            <person name="Vollmers J."/>
            <person name="Rivas-Marin E."/>
            <person name="Kohn T."/>
            <person name="Peeters S.H."/>
            <person name="Heuer A."/>
            <person name="Rast P."/>
            <person name="Oberbeckmann S."/>
            <person name="Bunk B."/>
            <person name="Jeske O."/>
            <person name="Meyerdierks A."/>
            <person name="Storesund J.E."/>
            <person name="Kallscheuer N."/>
            <person name="Luecker S."/>
            <person name="Lage O.M."/>
            <person name="Pohl T."/>
            <person name="Merkel B.J."/>
            <person name="Hornburger P."/>
            <person name="Mueller R.-W."/>
            <person name="Bruemmer F."/>
            <person name="Labrenz M."/>
            <person name="Spormann A.M."/>
            <person name="Op den Camp H."/>
            <person name="Overmann J."/>
            <person name="Amann R."/>
            <person name="Jetten M.S.M."/>
            <person name="Mascher T."/>
            <person name="Medema M.H."/>
            <person name="Devos D.P."/>
            <person name="Kaster A.-K."/>
            <person name="Ovreas L."/>
            <person name="Rohde M."/>
            <person name="Galperin M.Y."/>
            <person name="Jogler C."/>
        </authorList>
    </citation>
    <scope>NUCLEOTIDE SEQUENCE [LARGE SCALE GENOMIC DNA]</scope>
    <source>
        <strain evidence="3 4">FC18</strain>
    </source>
</reference>
<dbReference type="SMART" id="SM00564">
    <property type="entry name" value="PQQ"/>
    <property type="match status" value="5"/>
</dbReference>
<dbReference type="RefSeq" id="WP_075083035.1">
    <property type="nucleotide sequence ID" value="NZ_CP042912.1"/>
</dbReference>
<accession>A0A5B9PEB2</accession>
<feature type="domain" description="Pyrrolo-quinoline quinone repeat" evidence="2">
    <location>
        <begin position="54"/>
        <end position="160"/>
    </location>
</feature>
<dbReference type="PANTHER" id="PTHR34512">
    <property type="entry name" value="CELL SURFACE PROTEIN"/>
    <property type="match status" value="1"/>
</dbReference>
<dbReference type="InterPro" id="IPR002372">
    <property type="entry name" value="PQQ_rpt_dom"/>
</dbReference>
<sequence precursor="true">MKRIATSLLLPILAIGFCFFNPLPEAANAQQNWPEFRGPTGDGHATDAKLPTELDSSKVSWELPIHGKGWSSPVIWDDQVWLTTATDDGKQQSVIGVDLESGEKLHDFVVFENEDPDFCHDTNSYASPTPAIETGRLYVHFGSYGTACLDTETAKIIWQRRDLPCDHFRGPASSPILYKNLLIVAFDGFDHQYVVALNKETGETVWKKDRDIKYGTDNGDYKKAYGTGAIFDVGGRPLLVYPSAVATIAYDPMTGKQAWTVYHDGMNASARPLITEDGLVIVSNGHGKLLAIKPEGKGNISETHVAWQSTKAIPRKSSPIIVDGKMYMNEDKGILSCVDPSTGEPFWKQRVGGTYAASPIFADGKLYFFSGEGKIHVLKPGDKFDLVSESSLGDGFNASPAVSGNRLVLRSISKLYCLEE</sequence>
<feature type="signal peptide" evidence="1">
    <location>
        <begin position="1"/>
        <end position="29"/>
    </location>
</feature>
<dbReference type="STRING" id="980251.GCA_001642875_00242"/>
<gene>
    <name evidence="3" type="ORF">MFFC18_37430</name>
</gene>
<feature type="domain" description="Pyrrolo-quinoline quinone repeat" evidence="2">
    <location>
        <begin position="191"/>
        <end position="411"/>
    </location>
</feature>
<dbReference type="InterPro" id="IPR015943">
    <property type="entry name" value="WD40/YVTN_repeat-like_dom_sf"/>
</dbReference>
<dbReference type="OrthoDB" id="244732at2"/>
<protein>
    <submittedName>
        <fullName evidence="3">Outer membrane biogenesis protein BamB</fullName>
    </submittedName>
</protein>
<dbReference type="Gene3D" id="2.130.10.10">
    <property type="entry name" value="YVTN repeat-like/Quinoprotein amine dehydrogenase"/>
    <property type="match status" value="1"/>
</dbReference>
<proteinExistence type="predicted"/>
<dbReference type="Proteomes" id="UP000322214">
    <property type="component" value="Chromosome"/>
</dbReference>